<feature type="non-terminal residue" evidence="2">
    <location>
        <position position="1"/>
    </location>
</feature>
<proteinExistence type="predicted"/>
<comment type="caution">
    <text evidence="2">The sequence shown here is derived from an EMBL/GenBank/DDBJ whole genome shotgun (WGS) entry which is preliminary data.</text>
</comment>
<feature type="compositionally biased region" description="Polar residues" evidence="1">
    <location>
        <begin position="512"/>
        <end position="529"/>
    </location>
</feature>
<dbReference type="Proteomes" id="UP000886653">
    <property type="component" value="Unassembled WGS sequence"/>
</dbReference>
<sequence>HEDTLVEADQEIQRIVAGLPPSLREVPDYNISPEERNKLPSYVPQLRHFLQISCAHKRLVIHRAFLNHINSVTFTKSGCGQGIMEGTQLNQKNCSSSPFATDAEITHLNSQLFLRRCKTTLANMNRKSAIESKAICIKLARKITREIVQATREFEERPTWSTPYIAVGAITLLSLDLLEMCAICANALRITNKRSMDHDCNGTGRSESPRPWKHLKRCPNQTCSDLEESNDAGRSRNQEIETNSLTEVSCPPEVRTDEEIKQKKEVRRRELEQGLAALEKLSSWSPIAERGVTLVRSLLSQKDPLNTLINPENNRLDYELSCHRLATLPKITNFLTTPTTKIVARQDLKSAEKLGPSTMSNTRLENETRLENRAGINQDLAPIHPQTYTHAPPLFSPSLKSSSSFPYSQVTSSCSLQPPSGLQYSFSASYNSGPTQYTRSSQTPDVKFSPNPSEYEPREFEPQIPKPGITSISPKYIDMSSQLYLRQQGSPFQQIDLPRPQPSTGFDDDRNPQSILRPSPKTSEPQQVPEQAPFPITQPLPPLPPPILVNTPNSIDENVETNRLNFVESRPSTGWEMSEYGVPYDYIESLLHSSFGLYAAPIDFDALFSKPA</sequence>
<feature type="region of interest" description="Disordered" evidence="1">
    <location>
        <begin position="432"/>
        <end position="471"/>
    </location>
</feature>
<feature type="region of interest" description="Disordered" evidence="1">
    <location>
        <begin position="492"/>
        <end position="544"/>
    </location>
</feature>
<gene>
    <name evidence="2" type="ORF">CROQUDRAFT_35062</name>
</gene>
<feature type="compositionally biased region" description="Polar residues" evidence="1">
    <location>
        <begin position="432"/>
        <end position="444"/>
    </location>
</feature>
<dbReference type="AlphaFoldDB" id="A0A9P6THP6"/>
<dbReference type="OrthoDB" id="2504084at2759"/>
<feature type="region of interest" description="Disordered" evidence="1">
    <location>
        <begin position="223"/>
        <end position="248"/>
    </location>
</feature>
<reference evidence="2" key="1">
    <citation type="submission" date="2013-11" db="EMBL/GenBank/DDBJ databases">
        <title>Genome sequence of the fusiform rust pathogen reveals effectors for host alternation and coevolution with pine.</title>
        <authorList>
            <consortium name="DOE Joint Genome Institute"/>
            <person name="Smith K."/>
            <person name="Pendleton A."/>
            <person name="Kubisiak T."/>
            <person name="Anderson C."/>
            <person name="Salamov A."/>
            <person name="Aerts A."/>
            <person name="Riley R."/>
            <person name="Clum A."/>
            <person name="Lindquist E."/>
            <person name="Ence D."/>
            <person name="Campbell M."/>
            <person name="Kronenberg Z."/>
            <person name="Feau N."/>
            <person name="Dhillon B."/>
            <person name="Hamelin R."/>
            <person name="Burleigh J."/>
            <person name="Smith J."/>
            <person name="Yandell M."/>
            <person name="Nelson C."/>
            <person name="Grigoriev I."/>
            <person name="Davis J."/>
        </authorList>
    </citation>
    <scope>NUCLEOTIDE SEQUENCE</scope>
    <source>
        <strain evidence="2">G11</strain>
    </source>
</reference>
<protein>
    <submittedName>
        <fullName evidence="2">Uncharacterized protein</fullName>
    </submittedName>
</protein>
<name>A0A9P6THP6_9BASI</name>
<evidence type="ECO:0000313" key="2">
    <source>
        <dbReference type="EMBL" id="KAG0152304.1"/>
    </source>
</evidence>
<accession>A0A9P6THP6</accession>
<dbReference type="EMBL" id="MU167208">
    <property type="protein sequence ID" value="KAG0152304.1"/>
    <property type="molecule type" value="Genomic_DNA"/>
</dbReference>
<keyword evidence="3" id="KW-1185">Reference proteome</keyword>
<evidence type="ECO:0000313" key="3">
    <source>
        <dbReference type="Proteomes" id="UP000886653"/>
    </source>
</evidence>
<evidence type="ECO:0000256" key="1">
    <source>
        <dbReference type="SAM" id="MobiDB-lite"/>
    </source>
</evidence>
<organism evidence="2 3">
    <name type="scientific">Cronartium quercuum f. sp. fusiforme G11</name>
    <dbReference type="NCBI Taxonomy" id="708437"/>
    <lineage>
        <taxon>Eukaryota</taxon>
        <taxon>Fungi</taxon>
        <taxon>Dikarya</taxon>
        <taxon>Basidiomycota</taxon>
        <taxon>Pucciniomycotina</taxon>
        <taxon>Pucciniomycetes</taxon>
        <taxon>Pucciniales</taxon>
        <taxon>Coleosporiaceae</taxon>
        <taxon>Cronartium</taxon>
    </lineage>
</organism>